<sequence>MMKTRISVQQSLFYYQLILNSIIIFFFSMKTYQLIFLPLILINLCGLLHHPQKQLTITRKLNWMLQLFGQSIIIPFSISMLIRLMPMISWNNPFIIALLLAYSLIMFIPYTFVTLQPIKIPTIQIIVLLYSFLSTASQALDLMVQATTLAKNPTIKTWSDSLFDGALIIAIMIIILMYQWRYGLPKVKLNRRTNLWLLALLTIFAIWFSGWNAFASGNNIFVSLIQFDIHRLSFTTSNILSGLEAGIAEEFIFRFAILTIIIDTLYNSRNRFIYAGLLSSLLFALMHSLNLFAGQNIGATLVQIGFAFAYGLFLSGIYLYSDLFYLPVLFHALLDTLVFLTSTSQVMTGKVLSSDILITVIECLIFFCLGLLLIQLKTKRQPHFQLHFFN</sequence>
<dbReference type="GO" id="GO:0080120">
    <property type="term" value="P:CAAX-box protein maturation"/>
    <property type="evidence" value="ECO:0007669"/>
    <property type="project" value="UniProtKB-ARBA"/>
</dbReference>
<keyword evidence="4" id="KW-0378">Hydrolase</keyword>
<dbReference type="AlphaFoldDB" id="A0A0R1SAH7"/>
<gene>
    <name evidence="4" type="ORF">FC27_GL001164</name>
</gene>
<feature type="transmembrane region" description="Helical" evidence="2">
    <location>
        <begin position="299"/>
        <end position="319"/>
    </location>
</feature>
<dbReference type="GO" id="GO:0006508">
    <property type="term" value="P:proteolysis"/>
    <property type="evidence" value="ECO:0007669"/>
    <property type="project" value="UniProtKB-KW"/>
</dbReference>
<keyword evidence="2" id="KW-0812">Transmembrane</keyword>
<feature type="domain" description="CAAX prenyl protease 2/Lysostaphin resistance protein A-like" evidence="3">
    <location>
        <begin position="239"/>
        <end position="336"/>
    </location>
</feature>
<feature type="transmembrane region" description="Helical" evidence="2">
    <location>
        <begin position="63"/>
        <end position="82"/>
    </location>
</feature>
<feature type="transmembrane region" description="Helical" evidence="2">
    <location>
        <begin position="356"/>
        <end position="374"/>
    </location>
</feature>
<keyword evidence="4" id="KW-0645">Protease</keyword>
<proteinExistence type="inferred from homology"/>
<reference evidence="4 5" key="1">
    <citation type="journal article" date="2015" name="Genome Announc.">
        <title>Expanding the biotechnology potential of lactobacilli through comparative genomics of 213 strains and associated genera.</title>
        <authorList>
            <person name="Sun Z."/>
            <person name="Harris H.M."/>
            <person name="McCann A."/>
            <person name="Guo C."/>
            <person name="Argimon S."/>
            <person name="Zhang W."/>
            <person name="Yang X."/>
            <person name="Jeffery I.B."/>
            <person name="Cooney J.C."/>
            <person name="Kagawa T.F."/>
            <person name="Liu W."/>
            <person name="Song Y."/>
            <person name="Salvetti E."/>
            <person name="Wrobel A."/>
            <person name="Rasinkangas P."/>
            <person name="Parkhill J."/>
            <person name="Rea M.C."/>
            <person name="O'Sullivan O."/>
            <person name="Ritari J."/>
            <person name="Douillard F.P."/>
            <person name="Paul Ross R."/>
            <person name="Yang R."/>
            <person name="Briner A.E."/>
            <person name="Felis G.E."/>
            <person name="de Vos W.M."/>
            <person name="Barrangou R."/>
            <person name="Klaenhammer T.R."/>
            <person name="Caufield P.W."/>
            <person name="Cui Y."/>
            <person name="Zhang H."/>
            <person name="O'Toole P.W."/>
        </authorList>
    </citation>
    <scope>NUCLEOTIDE SEQUENCE [LARGE SCALE GENOMIC DNA]</scope>
    <source>
        <strain evidence="4 5">DSM 14857</strain>
    </source>
</reference>
<protein>
    <submittedName>
        <fullName evidence="4">CAAX family membrane-bound protease</fullName>
    </submittedName>
</protein>
<name>A0A0R1SAH7_9LACO</name>
<evidence type="ECO:0000256" key="2">
    <source>
        <dbReference type="SAM" id="Phobius"/>
    </source>
</evidence>
<dbReference type="InterPro" id="IPR003675">
    <property type="entry name" value="Rce1/LyrA-like_dom"/>
</dbReference>
<dbReference type="EMBL" id="AZFA01000023">
    <property type="protein sequence ID" value="KRL66001.1"/>
    <property type="molecule type" value="Genomic_DNA"/>
</dbReference>
<evidence type="ECO:0000256" key="1">
    <source>
        <dbReference type="ARBA" id="ARBA00009067"/>
    </source>
</evidence>
<feature type="transmembrane region" description="Helical" evidence="2">
    <location>
        <begin position="94"/>
        <end position="113"/>
    </location>
</feature>
<dbReference type="eggNOG" id="COG1266">
    <property type="taxonomic scope" value="Bacteria"/>
</dbReference>
<feature type="transmembrane region" description="Helical" evidence="2">
    <location>
        <begin position="273"/>
        <end position="293"/>
    </location>
</feature>
<dbReference type="GO" id="GO:0004175">
    <property type="term" value="F:endopeptidase activity"/>
    <property type="evidence" value="ECO:0007669"/>
    <property type="project" value="UniProtKB-ARBA"/>
</dbReference>
<organism evidence="4 5">
    <name type="scientific">Companilactobacillus versmoldensis DSM 14857 = KCTC 3814</name>
    <dbReference type="NCBI Taxonomy" id="1423815"/>
    <lineage>
        <taxon>Bacteria</taxon>
        <taxon>Bacillati</taxon>
        <taxon>Bacillota</taxon>
        <taxon>Bacilli</taxon>
        <taxon>Lactobacillales</taxon>
        <taxon>Lactobacillaceae</taxon>
        <taxon>Companilactobacillus</taxon>
    </lineage>
</organism>
<keyword evidence="2" id="KW-1133">Transmembrane helix</keyword>
<evidence type="ECO:0000313" key="4">
    <source>
        <dbReference type="EMBL" id="KRL66001.1"/>
    </source>
</evidence>
<comment type="similarity">
    <text evidence="1">Belongs to the UPF0177 family.</text>
</comment>
<dbReference type="STRING" id="1423815.FC27_GL001164"/>
<keyword evidence="2" id="KW-0472">Membrane</keyword>
<dbReference type="Pfam" id="PF02517">
    <property type="entry name" value="Rce1-like"/>
    <property type="match status" value="1"/>
</dbReference>
<feature type="transmembrane region" description="Helical" evidence="2">
    <location>
        <begin position="125"/>
        <end position="146"/>
    </location>
</feature>
<feature type="transmembrane region" description="Helical" evidence="2">
    <location>
        <begin position="35"/>
        <end position="51"/>
    </location>
</feature>
<keyword evidence="5" id="KW-1185">Reference proteome</keyword>
<feature type="transmembrane region" description="Helical" evidence="2">
    <location>
        <begin position="195"/>
        <end position="214"/>
    </location>
</feature>
<dbReference type="Proteomes" id="UP000051647">
    <property type="component" value="Unassembled WGS sequence"/>
</dbReference>
<feature type="transmembrane region" description="Helical" evidence="2">
    <location>
        <begin position="166"/>
        <end position="183"/>
    </location>
</feature>
<evidence type="ECO:0000259" key="3">
    <source>
        <dbReference type="Pfam" id="PF02517"/>
    </source>
</evidence>
<comment type="caution">
    <text evidence="4">The sequence shown here is derived from an EMBL/GenBank/DDBJ whole genome shotgun (WGS) entry which is preliminary data.</text>
</comment>
<dbReference type="PATRIC" id="fig|1423815.3.peg.1193"/>
<accession>A0A0R1SAH7</accession>
<feature type="transmembrane region" description="Helical" evidence="2">
    <location>
        <begin position="12"/>
        <end position="29"/>
    </location>
</feature>
<evidence type="ECO:0000313" key="5">
    <source>
        <dbReference type="Proteomes" id="UP000051647"/>
    </source>
</evidence>